<dbReference type="Gene3D" id="3.30.420.40">
    <property type="match status" value="2"/>
</dbReference>
<comment type="pathway">
    <text evidence="1">Amino-sugar metabolism; 1,6-anhydro-N-acetylmuramate degradation.</text>
</comment>
<dbReference type="OrthoDB" id="9763949at2"/>
<dbReference type="GO" id="GO:0016301">
    <property type="term" value="F:kinase activity"/>
    <property type="evidence" value="ECO:0007669"/>
    <property type="project" value="UniProtKB-KW"/>
</dbReference>
<organism evidence="2 3">
    <name type="scientific">Aliidiomarina minuta</name>
    <dbReference type="NCBI Taxonomy" id="880057"/>
    <lineage>
        <taxon>Bacteria</taxon>
        <taxon>Pseudomonadati</taxon>
        <taxon>Pseudomonadota</taxon>
        <taxon>Gammaproteobacteria</taxon>
        <taxon>Alteromonadales</taxon>
        <taxon>Idiomarinaceae</taxon>
        <taxon>Aliidiomarina</taxon>
    </lineage>
</organism>
<dbReference type="GO" id="GO:0009254">
    <property type="term" value="P:peptidoglycan turnover"/>
    <property type="evidence" value="ECO:0007669"/>
    <property type="project" value="UniProtKB-UniRule"/>
</dbReference>
<keyword evidence="1" id="KW-0067">ATP-binding</keyword>
<dbReference type="UniPathway" id="UPA00544"/>
<comment type="pathway">
    <text evidence="1">Cell wall biogenesis; peptidoglycan recycling.</text>
</comment>
<dbReference type="PANTHER" id="PTHR30605">
    <property type="entry name" value="ANHYDRO-N-ACETYLMURAMIC ACID KINASE"/>
    <property type="match status" value="1"/>
</dbReference>
<name>A0A432W484_9GAMM</name>
<dbReference type="UniPathway" id="UPA00343"/>
<protein>
    <recommendedName>
        <fullName evidence="1">Anhydro-N-acetylmuramic acid kinase</fullName>
        <ecNumber evidence="1">2.7.1.170</ecNumber>
    </recommendedName>
    <alternativeName>
        <fullName evidence="1">AnhMurNAc kinase</fullName>
    </alternativeName>
</protein>
<comment type="similarity">
    <text evidence="1">Belongs to the anhydro-N-acetylmuramic acid kinase family.</text>
</comment>
<sequence length="367" mass="40261">MTNYYLGLMSGTSLDGLDIALTQFDERGQPKLVCTDHQPLPTLLKKSLFQLTQVHENELIHYGHCDREFALFCANAVNQLLRQQGIKSSQIRAIGSHGQTVRHYPERVTPFSLQLGCPATLAAETGINVIAGFRQKDIALGGQGAPLAPAFHHHVFNDQQENRAVLNIGGIANLSYLPQQGPVQGFDSGPGNCLLDYWYSQHNPGSFDANGDWGRQGELNKPLLQRLLTDPYFQQPAPKSTGREYFSPKWLNEHLANSGSLKATNVQRTLAEFTAASIRLGLLQYSATACYVCGGGVHNQLLLDRLKALMPTISFTSTQALGVDPDWVEAMAFAWLAWCYEQQRPGNLPSVTGASRPAILGALYPAK</sequence>
<keyword evidence="1" id="KW-0808">Transferase</keyword>
<comment type="function">
    <text evidence="1">Catalyzes the specific phosphorylation of 1,6-anhydro-N-acetylmuramic acid (anhMurNAc) with the simultaneous cleavage of the 1,6-anhydro ring, generating MurNAc-6-P. Is required for the utilization of anhMurNAc either imported from the medium or derived from its own cell wall murein, and thus plays a role in cell wall recycling.</text>
</comment>
<comment type="caution">
    <text evidence="2">The sequence shown here is derived from an EMBL/GenBank/DDBJ whole genome shotgun (WGS) entry which is preliminary data.</text>
</comment>
<proteinExistence type="inferred from homology"/>
<dbReference type="EC" id="2.7.1.170" evidence="1"/>
<evidence type="ECO:0000313" key="2">
    <source>
        <dbReference type="EMBL" id="RUO24295.1"/>
    </source>
</evidence>
<dbReference type="InterPro" id="IPR005338">
    <property type="entry name" value="Anhydro_N_Ac-Mur_kinase"/>
</dbReference>
<dbReference type="Proteomes" id="UP000288293">
    <property type="component" value="Unassembled WGS sequence"/>
</dbReference>
<dbReference type="RefSeq" id="WP_126803997.1">
    <property type="nucleotide sequence ID" value="NZ_PIPL01000002.1"/>
</dbReference>
<dbReference type="CDD" id="cd24050">
    <property type="entry name" value="ASKHA_NBD_ANMK"/>
    <property type="match status" value="1"/>
</dbReference>
<gene>
    <name evidence="1" type="primary">anmK</name>
    <name evidence="2" type="ORF">CWE09_10485</name>
</gene>
<dbReference type="GO" id="GO:0016773">
    <property type="term" value="F:phosphotransferase activity, alcohol group as acceptor"/>
    <property type="evidence" value="ECO:0007669"/>
    <property type="project" value="UniProtKB-UniRule"/>
</dbReference>
<dbReference type="EMBL" id="PIPL01000002">
    <property type="protein sequence ID" value="RUO24295.1"/>
    <property type="molecule type" value="Genomic_DNA"/>
</dbReference>
<dbReference type="GO" id="GO:0006040">
    <property type="term" value="P:amino sugar metabolic process"/>
    <property type="evidence" value="ECO:0007669"/>
    <property type="project" value="InterPro"/>
</dbReference>
<dbReference type="HAMAP" id="MF_01270">
    <property type="entry name" value="AnhMurNAc_kinase"/>
    <property type="match status" value="1"/>
</dbReference>
<accession>A0A432W484</accession>
<dbReference type="SUPFAM" id="SSF53067">
    <property type="entry name" value="Actin-like ATPase domain"/>
    <property type="match status" value="1"/>
</dbReference>
<dbReference type="GO" id="GO:0005524">
    <property type="term" value="F:ATP binding"/>
    <property type="evidence" value="ECO:0007669"/>
    <property type="project" value="UniProtKB-UniRule"/>
</dbReference>
<reference evidence="2 3" key="1">
    <citation type="journal article" date="2011" name="Front. Microbiol.">
        <title>Genomic signatures of strain selection and enhancement in Bacillus atrophaeus var. globigii, a historical biowarfare simulant.</title>
        <authorList>
            <person name="Gibbons H.S."/>
            <person name="Broomall S.M."/>
            <person name="McNew L.A."/>
            <person name="Daligault H."/>
            <person name="Chapman C."/>
            <person name="Bruce D."/>
            <person name="Karavis M."/>
            <person name="Krepps M."/>
            <person name="McGregor P.A."/>
            <person name="Hong C."/>
            <person name="Park K.H."/>
            <person name="Akmal A."/>
            <person name="Feldman A."/>
            <person name="Lin J.S."/>
            <person name="Chang W.E."/>
            <person name="Higgs B.W."/>
            <person name="Demirev P."/>
            <person name="Lindquist J."/>
            <person name="Liem A."/>
            <person name="Fochler E."/>
            <person name="Read T.D."/>
            <person name="Tapia R."/>
            <person name="Johnson S."/>
            <person name="Bishop-Lilly K.A."/>
            <person name="Detter C."/>
            <person name="Han C."/>
            <person name="Sozhamannan S."/>
            <person name="Rosenzweig C.N."/>
            <person name="Skowronski E.W."/>
        </authorList>
    </citation>
    <scope>NUCLEOTIDE SEQUENCE [LARGE SCALE GENOMIC DNA]</scope>
    <source>
        <strain evidence="2 3">MLST1</strain>
    </source>
</reference>
<dbReference type="GO" id="GO:0097175">
    <property type="term" value="P:1,6-anhydro-N-acetyl-beta-muramic acid catabolic process"/>
    <property type="evidence" value="ECO:0007669"/>
    <property type="project" value="UniProtKB-UniRule"/>
</dbReference>
<comment type="catalytic activity">
    <reaction evidence="1">
        <text>1,6-anhydro-N-acetyl-beta-muramate + ATP + H2O = N-acetyl-D-muramate 6-phosphate + ADP + H(+)</text>
        <dbReference type="Rhea" id="RHEA:24952"/>
        <dbReference type="ChEBI" id="CHEBI:15377"/>
        <dbReference type="ChEBI" id="CHEBI:15378"/>
        <dbReference type="ChEBI" id="CHEBI:30616"/>
        <dbReference type="ChEBI" id="CHEBI:58690"/>
        <dbReference type="ChEBI" id="CHEBI:58722"/>
        <dbReference type="ChEBI" id="CHEBI:456216"/>
        <dbReference type="EC" id="2.7.1.170"/>
    </reaction>
</comment>
<keyword evidence="1 2" id="KW-0418">Kinase</keyword>
<feature type="binding site" evidence="1">
    <location>
        <begin position="11"/>
        <end position="18"/>
    </location>
    <ligand>
        <name>ATP</name>
        <dbReference type="ChEBI" id="CHEBI:30616"/>
    </ligand>
</feature>
<evidence type="ECO:0000313" key="3">
    <source>
        <dbReference type="Proteomes" id="UP000288293"/>
    </source>
</evidence>
<keyword evidence="3" id="KW-1185">Reference proteome</keyword>
<dbReference type="Pfam" id="PF03702">
    <property type="entry name" value="AnmK"/>
    <property type="match status" value="1"/>
</dbReference>
<evidence type="ECO:0000256" key="1">
    <source>
        <dbReference type="HAMAP-Rule" id="MF_01270"/>
    </source>
</evidence>
<keyword evidence="1" id="KW-0547">Nucleotide-binding</keyword>
<keyword evidence="1" id="KW-0119">Carbohydrate metabolism</keyword>
<dbReference type="PANTHER" id="PTHR30605:SF0">
    <property type="entry name" value="ANHYDRO-N-ACETYLMURAMIC ACID KINASE"/>
    <property type="match status" value="1"/>
</dbReference>
<dbReference type="NCBIfam" id="NF007139">
    <property type="entry name" value="PRK09585.1-3"/>
    <property type="match status" value="1"/>
</dbReference>
<dbReference type="AlphaFoldDB" id="A0A432W484"/>
<dbReference type="InterPro" id="IPR043129">
    <property type="entry name" value="ATPase_NBD"/>
</dbReference>